<feature type="compositionally biased region" description="Basic and acidic residues" evidence="1">
    <location>
        <begin position="193"/>
        <end position="206"/>
    </location>
</feature>
<dbReference type="Proteomes" id="UP001234989">
    <property type="component" value="Chromosome 10"/>
</dbReference>
<evidence type="ECO:0000256" key="1">
    <source>
        <dbReference type="SAM" id="MobiDB-lite"/>
    </source>
</evidence>
<accession>A0AAF0UN96</accession>
<feature type="region of interest" description="Disordered" evidence="1">
    <location>
        <begin position="273"/>
        <end position="318"/>
    </location>
</feature>
<sequence length="466" mass="53542">MASMATRQPPPVEVGQTQGPLEEIKISYANTLVAPKKPHHSLQIKPLTYLHGEPKLVWEDEEVQQMIINEDLQYAVIGKFSYGWPDILDLRKLIPKQCELKGEVNIGLLCNRYVLIKASLLEDYVKLLSKPQFYITHNHWSYPMRTLKWDPLFDPEEETTTAIAWISFPSLPPNFFGKETIFSMAAAVGRPLQKQDNKENKGEKGNQVDGKCANGEKQEQGDRVQEDKERNTNFREQRRRYGYGKRYQIQNRKTTQVWNVRTSQVNAEVTTKNKFGELEGEDDKQDTFTHQADKGNKSLPAQQKAVTQQEGNRRESATWSSNFHIKENKMGLEQIDSLENPIEKDTGSNGTQLEANKAMIDKERERGKINALKLQKEDDLARRRADSFSTPNIEKKMAQEIQKKLDTEEEEENMDANILCISRDGDLSPRHIGHSKERYGTHRNNNLGISYVNTKNRRGKALSLDQ</sequence>
<proteinExistence type="predicted"/>
<protein>
    <recommendedName>
        <fullName evidence="2">DUF4283 domain-containing protein</fullName>
    </recommendedName>
</protein>
<dbReference type="PANTHER" id="PTHR31286">
    <property type="entry name" value="GLYCINE-RICH CELL WALL STRUCTURAL PROTEIN 1.8-LIKE"/>
    <property type="match status" value="1"/>
</dbReference>
<name>A0AAF0UN96_SOLVR</name>
<dbReference type="PANTHER" id="PTHR31286:SF179">
    <property type="entry name" value="RNASE H TYPE-1 DOMAIN-CONTAINING PROTEIN"/>
    <property type="match status" value="1"/>
</dbReference>
<feature type="domain" description="DUF4283" evidence="2">
    <location>
        <begin position="69"/>
        <end position="157"/>
    </location>
</feature>
<feature type="region of interest" description="Disordered" evidence="1">
    <location>
        <begin position="192"/>
        <end position="241"/>
    </location>
</feature>
<evidence type="ECO:0000259" key="2">
    <source>
        <dbReference type="Pfam" id="PF14111"/>
    </source>
</evidence>
<organism evidence="3 4">
    <name type="scientific">Solanum verrucosum</name>
    <dbReference type="NCBI Taxonomy" id="315347"/>
    <lineage>
        <taxon>Eukaryota</taxon>
        <taxon>Viridiplantae</taxon>
        <taxon>Streptophyta</taxon>
        <taxon>Embryophyta</taxon>
        <taxon>Tracheophyta</taxon>
        <taxon>Spermatophyta</taxon>
        <taxon>Magnoliopsida</taxon>
        <taxon>eudicotyledons</taxon>
        <taxon>Gunneridae</taxon>
        <taxon>Pentapetalae</taxon>
        <taxon>asterids</taxon>
        <taxon>lamiids</taxon>
        <taxon>Solanales</taxon>
        <taxon>Solanaceae</taxon>
        <taxon>Solanoideae</taxon>
        <taxon>Solaneae</taxon>
        <taxon>Solanum</taxon>
    </lineage>
</organism>
<dbReference type="InterPro" id="IPR025558">
    <property type="entry name" value="DUF4283"/>
</dbReference>
<reference evidence="3" key="1">
    <citation type="submission" date="2023-08" db="EMBL/GenBank/DDBJ databases">
        <title>A de novo genome assembly of Solanum verrucosum Schlechtendal, a Mexican diploid species geographically isolated from the other diploid A-genome species in potato relatives.</title>
        <authorList>
            <person name="Hosaka K."/>
        </authorList>
    </citation>
    <scope>NUCLEOTIDE SEQUENCE</scope>
    <source>
        <tissue evidence="3">Young leaves</tissue>
    </source>
</reference>
<evidence type="ECO:0000313" key="3">
    <source>
        <dbReference type="EMBL" id="WMV49029.1"/>
    </source>
</evidence>
<feature type="compositionally biased region" description="Basic and acidic residues" evidence="1">
    <location>
        <begin position="285"/>
        <end position="296"/>
    </location>
</feature>
<keyword evidence="4" id="KW-1185">Reference proteome</keyword>
<dbReference type="AlphaFoldDB" id="A0AAF0UN96"/>
<feature type="compositionally biased region" description="Basic and acidic residues" evidence="1">
    <location>
        <begin position="214"/>
        <end position="236"/>
    </location>
</feature>
<dbReference type="EMBL" id="CP133621">
    <property type="protein sequence ID" value="WMV49029.1"/>
    <property type="molecule type" value="Genomic_DNA"/>
</dbReference>
<dbReference type="Pfam" id="PF14111">
    <property type="entry name" value="DUF4283"/>
    <property type="match status" value="1"/>
</dbReference>
<evidence type="ECO:0000313" key="4">
    <source>
        <dbReference type="Proteomes" id="UP001234989"/>
    </source>
</evidence>
<gene>
    <name evidence="3" type="ORF">MTR67_042414</name>
</gene>
<feature type="compositionally biased region" description="Polar residues" evidence="1">
    <location>
        <begin position="299"/>
        <end position="310"/>
    </location>
</feature>
<dbReference type="InterPro" id="IPR040256">
    <property type="entry name" value="At4g02000-like"/>
</dbReference>